<evidence type="ECO:0000313" key="11">
    <source>
        <dbReference type="Proteomes" id="UP000318478"/>
    </source>
</evidence>
<evidence type="ECO:0000256" key="9">
    <source>
        <dbReference type="HAMAP-Rule" id="MF_00422"/>
    </source>
</evidence>
<organism evidence="10 11">
    <name type="scientific">Posidoniimonas polymericola</name>
    <dbReference type="NCBI Taxonomy" id="2528002"/>
    <lineage>
        <taxon>Bacteria</taxon>
        <taxon>Pseudomonadati</taxon>
        <taxon>Planctomycetota</taxon>
        <taxon>Planctomycetia</taxon>
        <taxon>Pirellulales</taxon>
        <taxon>Lacipirellulaceae</taxon>
        <taxon>Posidoniimonas</taxon>
    </lineage>
</organism>
<dbReference type="GO" id="GO:0006605">
    <property type="term" value="P:protein targeting"/>
    <property type="evidence" value="ECO:0007669"/>
    <property type="project" value="UniProtKB-UniRule"/>
</dbReference>
<sequence length="159" mass="17510">MVGSPVWRAAARSNEAHRIVTAYLHQLFSIGFYKRTQGRVARQVTFYAIAIAIAVGSYSLMTWMQANGSENANALAVPVSVGVFALGAWAAFRLVQLPTFADFLISVEAEMNKVTWPKRGELWRASVVVILTIFVLAALLYLYDLVWSNLLNTLLSIGG</sequence>
<evidence type="ECO:0000256" key="5">
    <source>
        <dbReference type="ARBA" id="ARBA00022927"/>
    </source>
</evidence>
<accession>A0A5C5YD51</accession>
<keyword evidence="3 9" id="KW-1003">Cell membrane</keyword>
<comment type="subcellular location">
    <subcellularLocation>
        <location evidence="1">Membrane</location>
    </subcellularLocation>
</comment>
<dbReference type="GO" id="GO:0009306">
    <property type="term" value="P:protein secretion"/>
    <property type="evidence" value="ECO:0007669"/>
    <property type="project" value="UniProtKB-UniRule"/>
</dbReference>
<dbReference type="InterPro" id="IPR001901">
    <property type="entry name" value="Translocase_SecE/Sec61-g"/>
</dbReference>
<dbReference type="GO" id="GO:0005886">
    <property type="term" value="C:plasma membrane"/>
    <property type="evidence" value="ECO:0007669"/>
    <property type="project" value="UniProtKB-UniRule"/>
</dbReference>
<dbReference type="GO" id="GO:0008320">
    <property type="term" value="F:protein transmembrane transporter activity"/>
    <property type="evidence" value="ECO:0007669"/>
    <property type="project" value="UniProtKB-UniRule"/>
</dbReference>
<evidence type="ECO:0000256" key="7">
    <source>
        <dbReference type="ARBA" id="ARBA00023010"/>
    </source>
</evidence>
<evidence type="ECO:0000256" key="3">
    <source>
        <dbReference type="ARBA" id="ARBA00022475"/>
    </source>
</evidence>
<dbReference type="Proteomes" id="UP000318478">
    <property type="component" value="Unassembled WGS sequence"/>
</dbReference>
<evidence type="ECO:0000256" key="4">
    <source>
        <dbReference type="ARBA" id="ARBA00022692"/>
    </source>
</evidence>
<dbReference type="HAMAP" id="MF_00422">
    <property type="entry name" value="SecE"/>
    <property type="match status" value="1"/>
</dbReference>
<comment type="similarity">
    <text evidence="9">Belongs to the SecE/SEC61-gamma family.</text>
</comment>
<dbReference type="NCBIfam" id="TIGR00964">
    <property type="entry name" value="secE_bact"/>
    <property type="match status" value="1"/>
</dbReference>
<evidence type="ECO:0000256" key="6">
    <source>
        <dbReference type="ARBA" id="ARBA00022989"/>
    </source>
</evidence>
<protein>
    <recommendedName>
        <fullName evidence="9">Protein translocase subunit SecE</fullName>
    </recommendedName>
</protein>
<gene>
    <name evidence="9" type="primary">secE</name>
    <name evidence="10" type="ORF">Pla123a_35350</name>
</gene>
<dbReference type="Gene3D" id="1.20.5.1030">
    <property type="entry name" value="Preprotein translocase secy subunit"/>
    <property type="match status" value="1"/>
</dbReference>
<keyword evidence="7 9" id="KW-0811">Translocation</keyword>
<keyword evidence="6 9" id="KW-1133">Transmembrane helix</keyword>
<keyword evidence="2 9" id="KW-0813">Transport</keyword>
<comment type="caution">
    <text evidence="9">Lacks conserved residue(s) required for the propagation of feature annotation.</text>
</comment>
<comment type="function">
    <text evidence="9">Essential subunit of the Sec protein translocation channel SecYEG. Clamps together the 2 halves of SecY. May contact the channel plug during translocation.</text>
</comment>
<comment type="caution">
    <text evidence="10">The sequence shown here is derived from an EMBL/GenBank/DDBJ whole genome shotgun (WGS) entry which is preliminary data.</text>
</comment>
<dbReference type="EMBL" id="SJPO01000009">
    <property type="protein sequence ID" value="TWT73647.1"/>
    <property type="molecule type" value="Genomic_DNA"/>
</dbReference>
<keyword evidence="4 9" id="KW-0812">Transmembrane</keyword>
<dbReference type="Pfam" id="PF00584">
    <property type="entry name" value="SecE"/>
    <property type="match status" value="1"/>
</dbReference>
<dbReference type="InterPro" id="IPR005807">
    <property type="entry name" value="SecE_bac"/>
</dbReference>
<dbReference type="PANTHER" id="PTHR33910">
    <property type="entry name" value="PROTEIN TRANSLOCASE SUBUNIT SECE"/>
    <property type="match status" value="1"/>
</dbReference>
<proteinExistence type="inferred from homology"/>
<dbReference type="GO" id="GO:0043952">
    <property type="term" value="P:protein transport by the Sec complex"/>
    <property type="evidence" value="ECO:0007669"/>
    <property type="project" value="UniProtKB-UniRule"/>
</dbReference>
<evidence type="ECO:0000256" key="2">
    <source>
        <dbReference type="ARBA" id="ARBA00022448"/>
    </source>
</evidence>
<keyword evidence="11" id="KW-1185">Reference proteome</keyword>
<evidence type="ECO:0000256" key="8">
    <source>
        <dbReference type="ARBA" id="ARBA00023136"/>
    </source>
</evidence>
<feature type="transmembrane region" description="Helical" evidence="9">
    <location>
        <begin position="44"/>
        <end position="63"/>
    </location>
</feature>
<dbReference type="GO" id="GO:0065002">
    <property type="term" value="P:intracellular protein transmembrane transport"/>
    <property type="evidence" value="ECO:0007669"/>
    <property type="project" value="UniProtKB-UniRule"/>
</dbReference>
<feature type="transmembrane region" description="Helical" evidence="9">
    <location>
        <begin position="75"/>
        <end position="95"/>
    </location>
</feature>
<reference evidence="10 11" key="1">
    <citation type="submission" date="2019-02" db="EMBL/GenBank/DDBJ databases">
        <title>Deep-cultivation of Planctomycetes and their phenomic and genomic characterization uncovers novel biology.</title>
        <authorList>
            <person name="Wiegand S."/>
            <person name="Jogler M."/>
            <person name="Boedeker C."/>
            <person name="Pinto D."/>
            <person name="Vollmers J."/>
            <person name="Rivas-Marin E."/>
            <person name="Kohn T."/>
            <person name="Peeters S.H."/>
            <person name="Heuer A."/>
            <person name="Rast P."/>
            <person name="Oberbeckmann S."/>
            <person name="Bunk B."/>
            <person name="Jeske O."/>
            <person name="Meyerdierks A."/>
            <person name="Storesund J.E."/>
            <person name="Kallscheuer N."/>
            <person name="Luecker S."/>
            <person name="Lage O.M."/>
            <person name="Pohl T."/>
            <person name="Merkel B.J."/>
            <person name="Hornburger P."/>
            <person name="Mueller R.-W."/>
            <person name="Bruemmer F."/>
            <person name="Labrenz M."/>
            <person name="Spormann A.M."/>
            <person name="Op Den Camp H."/>
            <person name="Overmann J."/>
            <person name="Amann R."/>
            <person name="Jetten M.S.M."/>
            <person name="Mascher T."/>
            <person name="Medema M.H."/>
            <person name="Devos D.P."/>
            <person name="Kaster A.-K."/>
            <person name="Ovreas L."/>
            <person name="Rohde M."/>
            <person name="Galperin M.Y."/>
            <person name="Jogler C."/>
        </authorList>
    </citation>
    <scope>NUCLEOTIDE SEQUENCE [LARGE SCALE GENOMIC DNA]</scope>
    <source>
        <strain evidence="10 11">Pla123a</strain>
    </source>
</reference>
<keyword evidence="8 9" id="KW-0472">Membrane</keyword>
<comment type="subunit">
    <text evidence="9">Component of the Sec protein translocase complex. Heterotrimer consisting of SecY, SecE and SecG subunits. The heterotrimers can form oligomers, although 1 heterotrimer is thought to be able to translocate proteins. Interacts with the ribosome. Interacts with SecDF, and other proteins may be involved. Interacts with SecA.</text>
</comment>
<feature type="transmembrane region" description="Helical" evidence="9">
    <location>
        <begin position="122"/>
        <end position="143"/>
    </location>
</feature>
<dbReference type="AlphaFoldDB" id="A0A5C5YD51"/>
<evidence type="ECO:0000256" key="1">
    <source>
        <dbReference type="ARBA" id="ARBA00004370"/>
    </source>
</evidence>
<evidence type="ECO:0000313" key="10">
    <source>
        <dbReference type="EMBL" id="TWT73647.1"/>
    </source>
</evidence>
<keyword evidence="5 9" id="KW-0653">Protein transport</keyword>
<dbReference type="InterPro" id="IPR038379">
    <property type="entry name" value="SecE_sf"/>
</dbReference>
<dbReference type="PANTHER" id="PTHR33910:SF1">
    <property type="entry name" value="PROTEIN TRANSLOCASE SUBUNIT SECE"/>
    <property type="match status" value="1"/>
</dbReference>
<name>A0A5C5YD51_9BACT</name>